<dbReference type="PANTHER" id="PTHR30160">
    <property type="entry name" value="TETRAACYLDISACCHARIDE 4'-KINASE-RELATED"/>
    <property type="match status" value="1"/>
</dbReference>
<dbReference type="InterPro" id="IPR002201">
    <property type="entry name" value="Glyco_trans_9"/>
</dbReference>
<organism evidence="3 4">
    <name type="scientific">Aquimarina addita</name>
    <dbReference type="NCBI Taxonomy" id="870485"/>
    <lineage>
        <taxon>Bacteria</taxon>
        <taxon>Pseudomonadati</taxon>
        <taxon>Bacteroidota</taxon>
        <taxon>Flavobacteriia</taxon>
        <taxon>Flavobacteriales</taxon>
        <taxon>Flavobacteriaceae</taxon>
        <taxon>Aquimarina</taxon>
    </lineage>
</organism>
<dbReference type="InterPro" id="IPR051199">
    <property type="entry name" value="LPS_LOS_Heptosyltrfase"/>
</dbReference>
<dbReference type="EMBL" id="BAABCW010000008">
    <property type="protein sequence ID" value="GAA3509380.1"/>
    <property type="molecule type" value="Genomic_DNA"/>
</dbReference>
<dbReference type="Gene3D" id="3.40.50.2000">
    <property type="entry name" value="Glycogen Phosphorylase B"/>
    <property type="match status" value="2"/>
</dbReference>
<dbReference type="SUPFAM" id="SSF53756">
    <property type="entry name" value="UDP-Glycosyltransferase/glycogen phosphorylase"/>
    <property type="match status" value="1"/>
</dbReference>
<keyword evidence="2" id="KW-0808">Transferase</keyword>
<dbReference type="PANTHER" id="PTHR30160:SF7">
    <property type="entry name" value="ADP-HEPTOSE--LPS HEPTOSYLTRANSFERASE 2"/>
    <property type="match status" value="1"/>
</dbReference>
<dbReference type="RefSeq" id="WP_344927379.1">
    <property type="nucleotide sequence ID" value="NZ_BAABCW010000008.1"/>
</dbReference>
<evidence type="ECO:0000313" key="3">
    <source>
        <dbReference type="EMBL" id="GAA3509380.1"/>
    </source>
</evidence>
<evidence type="ECO:0000256" key="2">
    <source>
        <dbReference type="ARBA" id="ARBA00022679"/>
    </source>
</evidence>
<sequence length="354" mass="41097">MKSILIIQQKMIGDVLLTSILCEALKKRNPENTIDYLVYTNTIPVIKENPFIDTIVEFKNEYKKNRRSFINFLKSIRNKKYDLVIDAYGKTESNLITLCSGAPEKISYYKWYTNFIYTKTINRKPVVLTNAGNALENRLRLIFKEEEITDNIIAPKIFITDQERTDAKEYLKSQGLLENKPLVMISVLGSTIDKTLPFEYMATIIDEFVNLTQSNILFNYIPNQVKDAQLIYDLTSDSTKKNIYFDVFGKSLREFIGILSHCDMLIGNEGGAVNMAKALNLKTFTIFSPWIRKDAWNMFEDGIQHDSVHLMDFKPEVYTNKIPKDLKDRSIELYKEFSPDFIIPRLTDYLQTSK</sequence>
<evidence type="ECO:0000313" key="4">
    <source>
        <dbReference type="Proteomes" id="UP001500459"/>
    </source>
</evidence>
<dbReference type="Proteomes" id="UP001500459">
    <property type="component" value="Unassembled WGS sequence"/>
</dbReference>
<protein>
    <submittedName>
        <fullName evidence="3">Glycosyltransferase family 9 protein</fullName>
    </submittedName>
</protein>
<reference evidence="4" key="1">
    <citation type="journal article" date="2019" name="Int. J. Syst. Evol. Microbiol.">
        <title>The Global Catalogue of Microorganisms (GCM) 10K type strain sequencing project: providing services to taxonomists for standard genome sequencing and annotation.</title>
        <authorList>
            <consortium name="The Broad Institute Genomics Platform"/>
            <consortium name="The Broad Institute Genome Sequencing Center for Infectious Disease"/>
            <person name="Wu L."/>
            <person name="Ma J."/>
        </authorList>
    </citation>
    <scope>NUCLEOTIDE SEQUENCE [LARGE SCALE GENOMIC DNA]</scope>
    <source>
        <strain evidence="4">JCM 17106</strain>
    </source>
</reference>
<gene>
    <name evidence="3" type="ORF">GCM10022393_22190</name>
</gene>
<name>A0ABP6UJ92_9FLAO</name>
<keyword evidence="1" id="KW-0328">Glycosyltransferase</keyword>
<comment type="caution">
    <text evidence="3">The sequence shown here is derived from an EMBL/GenBank/DDBJ whole genome shotgun (WGS) entry which is preliminary data.</text>
</comment>
<proteinExistence type="predicted"/>
<keyword evidence="4" id="KW-1185">Reference proteome</keyword>
<dbReference type="Pfam" id="PF01075">
    <property type="entry name" value="Glyco_transf_9"/>
    <property type="match status" value="1"/>
</dbReference>
<accession>A0ABP6UJ92</accession>
<dbReference type="CDD" id="cd03789">
    <property type="entry name" value="GT9_LPS_heptosyltransferase"/>
    <property type="match status" value="1"/>
</dbReference>
<evidence type="ECO:0000256" key="1">
    <source>
        <dbReference type="ARBA" id="ARBA00022676"/>
    </source>
</evidence>